<dbReference type="SUPFAM" id="SSF111352">
    <property type="entry name" value="Ammonium transporter"/>
    <property type="match status" value="1"/>
</dbReference>
<evidence type="ECO:0000256" key="8">
    <source>
        <dbReference type="ARBA" id="ARBA00023177"/>
    </source>
</evidence>
<feature type="transmembrane region" description="Helical" evidence="10">
    <location>
        <begin position="418"/>
        <end position="443"/>
    </location>
</feature>
<evidence type="ECO:0000256" key="6">
    <source>
        <dbReference type="ARBA" id="ARBA00022989"/>
    </source>
</evidence>
<reference evidence="13 14" key="1">
    <citation type="submission" date="2011-04" db="EMBL/GenBank/DDBJ databases">
        <title>The Genome Sequence of Dysgonomonas mossii DSM 22836.</title>
        <authorList>
            <consortium name="The Broad Institute Genome Sequencing Platform"/>
            <person name="Earl A."/>
            <person name="Ward D."/>
            <person name="Feldgarden M."/>
            <person name="Gevers D."/>
            <person name="Pudlo N."/>
            <person name="Martens E."/>
            <person name="Allen-Vercoe E."/>
            <person name="Young S.K."/>
            <person name="Zeng Q."/>
            <person name="Gargeya S."/>
            <person name="Fitzgerald M."/>
            <person name="Haas B."/>
            <person name="Abouelleil A."/>
            <person name="Alvarado L."/>
            <person name="Arachchi H.M."/>
            <person name="Berlin A."/>
            <person name="Brown A."/>
            <person name="Chapman S.B."/>
            <person name="Chen Z."/>
            <person name="Dunbar C."/>
            <person name="Freedman E."/>
            <person name="Gearin G."/>
            <person name="Gellesch M."/>
            <person name="Goldberg J."/>
            <person name="Griggs A."/>
            <person name="Gujja S."/>
            <person name="Heiman D."/>
            <person name="Howarth C."/>
            <person name="Larson L."/>
            <person name="Lui A."/>
            <person name="MacDonald P.J.P."/>
            <person name="Mehta T."/>
            <person name="Montmayeur A."/>
            <person name="Murphy C."/>
            <person name="Neiman D."/>
            <person name="Pearson M."/>
            <person name="Priest M."/>
            <person name="Roberts A."/>
            <person name="Saif S."/>
            <person name="Shea T."/>
            <person name="Shenoy N."/>
            <person name="Sisk P."/>
            <person name="Stolte C."/>
            <person name="Sykes S."/>
            <person name="Yandava C."/>
            <person name="Wortman J."/>
            <person name="Nusbaum C."/>
            <person name="Birren B."/>
        </authorList>
    </citation>
    <scope>NUCLEOTIDE SEQUENCE [LARGE SCALE GENOMIC DNA]</scope>
    <source>
        <strain evidence="13 14">DSM 22836</strain>
    </source>
</reference>
<dbReference type="PROSITE" id="PS01219">
    <property type="entry name" value="AMMONIUM_TRANSP"/>
    <property type="match status" value="1"/>
</dbReference>
<keyword evidence="5 10" id="KW-0812">Transmembrane</keyword>
<keyword evidence="3 10" id="KW-0813">Transport</keyword>
<feature type="transmembrane region" description="Helical" evidence="10">
    <location>
        <begin position="322"/>
        <end position="340"/>
    </location>
</feature>
<dbReference type="HOGENOM" id="CLU_000445_33_0_10"/>
<keyword evidence="14" id="KW-1185">Reference proteome</keyword>
<dbReference type="Pfam" id="PF00909">
    <property type="entry name" value="Ammonium_transp"/>
    <property type="match status" value="1"/>
</dbReference>
<comment type="subcellular location">
    <subcellularLocation>
        <location evidence="1 10">Cell membrane</location>
        <topology evidence="1 10">Multi-pass membrane protein</topology>
    </subcellularLocation>
</comment>
<feature type="chain" id="PRO_5003386045" description="Ammonium transporter" evidence="11">
    <location>
        <begin position="26"/>
        <end position="474"/>
    </location>
</feature>
<feature type="transmembrane region" description="Helical" evidence="10">
    <location>
        <begin position="257"/>
        <end position="278"/>
    </location>
</feature>
<dbReference type="STRING" id="742767.HMPREF9456_02596"/>
<dbReference type="Gene3D" id="1.10.3430.10">
    <property type="entry name" value="Ammonium transporter AmtB like domains"/>
    <property type="match status" value="1"/>
</dbReference>
<sequence length="474" mass="50586">MKHRLFKYVTIILFIAMVLPTAVWAQDSLTTVADSLKTTTAIPVEAVAAATEEPTVLNSGNTAWIIVATVLVMMMTIPGLALFYGGLVRQKNILSILMQCLMATGIISIIWVAFGYSWVFGTSFMDSGSPLGEVIGGFDKAFLHGIKLDTYMSGVGIPEILFALFQCMFAVITPALIIGAFAERIKFSGYVVFIILWSIIVYNPMAHWVWGGGWLMKMGAIDFAGGTVVHINAGISALVMAIMLGRRKGYRTIGHPFTPHNIPFVFIGTSLLWLGWFGFNAGSGLAADGLAANAFLVTHLATSAAAVIWMALEWILYKKPTIVGFCTGAVAGLVAITPAAGTADVLGAFAIGGISALVCFFMVAYVKPKLKYDDSLDAFGVHGIGGIVGSILTGVFATRAITGPEGVQGALYGDWNQLWIQVVATGASVVYSAVLTFILFFIVNKTIGLRVSKDDESTGLDISQHGEIAYSEEE</sequence>
<feature type="transmembrane region" description="Helical" evidence="10">
    <location>
        <begin position="160"/>
        <end position="182"/>
    </location>
</feature>
<evidence type="ECO:0000256" key="9">
    <source>
        <dbReference type="ARBA" id="ARBA00050025"/>
    </source>
</evidence>
<feature type="domain" description="Ammonium transporter AmtB-like" evidence="12">
    <location>
        <begin position="63"/>
        <end position="470"/>
    </location>
</feature>
<feature type="signal peptide" evidence="11">
    <location>
        <begin position="1"/>
        <end position="25"/>
    </location>
</feature>
<dbReference type="EMBL" id="ADLW01000014">
    <property type="protein sequence ID" value="EGK05395.1"/>
    <property type="molecule type" value="Genomic_DNA"/>
</dbReference>
<dbReference type="Proteomes" id="UP000006420">
    <property type="component" value="Unassembled WGS sequence"/>
</dbReference>
<feature type="transmembrane region" description="Helical" evidence="10">
    <location>
        <begin position="223"/>
        <end position="245"/>
    </location>
</feature>
<evidence type="ECO:0000256" key="3">
    <source>
        <dbReference type="ARBA" id="ARBA00022448"/>
    </source>
</evidence>
<dbReference type="InterPro" id="IPR029020">
    <property type="entry name" value="Ammonium/urea_transptr"/>
</dbReference>
<feature type="transmembrane region" description="Helical" evidence="10">
    <location>
        <begin position="346"/>
        <end position="366"/>
    </location>
</feature>
<accession>F8X3I2</accession>
<evidence type="ECO:0000256" key="11">
    <source>
        <dbReference type="SAM" id="SignalP"/>
    </source>
</evidence>
<gene>
    <name evidence="13" type="ORF">HMPREF9456_02596</name>
</gene>
<feature type="transmembrane region" description="Helical" evidence="10">
    <location>
        <begin position="96"/>
        <end position="119"/>
    </location>
</feature>
<organism evidence="13 14">
    <name type="scientific">Dysgonomonas mossii DSM 22836</name>
    <dbReference type="NCBI Taxonomy" id="742767"/>
    <lineage>
        <taxon>Bacteria</taxon>
        <taxon>Pseudomonadati</taxon>
        <taxon>Bacteroidota</taxon>
        <taxon>Bacteroidia</taxon>
        <taxon>Bacteroidales</taxon>
        <taxon>Dysgonomonadaceae</taxon>
        <taxon>Dysgonomonas</taxon>
    </lineage>
</organism>
<dbReference type="GeneID" id="78083224"/>
<feature type="transmembrane region" description="Helical" evidence="10">
    <location>
        <begin position="378"/>
        <end position="398"/>
    </location>
</feature>
<dbReference type="NCBIfam" id="TIGR00836">
    <property type="entry name" value="amt"/>
    <property type="match status" value="1"/>
</dbReference>
<dbReference type="FunFam" id="1.10.3430.10:FF:000007">
    <property type="entry name" value="Ammonium transporter"/>
    <property type="match status" value="1"/>
</dbReference>
<evidence type="ECO:0000256" key="7">
    <source>
        <dbReference type="ARBA" id="ARBA00023136"/>
    </source>
</evidence>
<keyword evidence="4" id="KW-1003">Cell membrane</keyword>
<dbReference type="GO" id="GO:0008519">
    <property type="term" value="F:ammonium channel activity"/>
    <property type="evidence" value="ECO:0007669"/>
    <property type="project" value="InterPro"/>
</dbReference>
<evidence type="ECO:0000256" key="5">
    <source>
        <dbReference type="ARBA" id="ARBA00022692"/>
    </source>
</evidence>
<dbReference type="RefSeq" id="WP_006843961.1">
    <property type="nucleotide sequence ID" value="NZ_AQWJ01000004.1"/>
</dbReference>
<dbReference type="PANTHER" id="PTHR43029:SF10">
    <property type="entry name" value="AMMONIUM TRANSPORTER MEP2"/>
    <property type="match status" value="1"/>
</dbReference>
<protein>
    <recommendedName>
        <fullName evidence="9 10">Ammonium transporter</fullName>
    </recommendedName>
</protein>
<name>F8X3I2_9BACT</name>
<dbReference type="PANTHER" id="PTHR43029">
    <property type="entry name" value="AMMONIUM TRANSPORTER MEP2"/>
    <property type="match status" value="1"/>
</dbReference>
<dbReference type="InterPro" id="IPR024041">
    <property type="entry name" value="NH4_transpt_AmtB-like_dom"/>
</dbReference>
<evidence type="ECO:0000313" key="14">
    <source>
        <dbReference type="Proteomes" id="UP000006420"/>
    </source>
</evidence>
<evidence type="ECO:0000256" key="4">
    <source>
        <dbReference type="ARBA" id="ARBA00022475"/>
    </source>
</evidence>
<feature type="transmembrane region" description="Helical" evidence="10">
    <location>
        <begin position="63"/>
        <end position="84"/>
    </location>
</feature>
<keyword evidence="7 10" id="KW-0472">Membrane</keyword>
<evidence type="ECO:0000256" key="10">
    <source>
        <dbReference type="RuleBase" id="RU362002"/>
    </source>
</evidence>
<dbReference type="AlphaFoldDB" id="F8X3I2"/>
<dbReference type="GO" id="GO:0005886">
    <property type="term" value="C:plasma membrane"/>
    <property type="evidence" value="ECO:0007669"/>
    <property type="project" value="UniProtKB-SubCell"/>
</dbReference>
<dbReference type="eggNOG" id="COG0004">
    <property type="taxonomic scope" value="Bacteria"/>
</dbReference>
<dbReference type="OrthoDB" id="9814202at2"/>
<comment type="similarity">
    <text evidence="2 10">Belongs to the ammonia transporter channel (TC 1.A.11.2) family.</text>
</comment>
<feature type="transmembrane region" description="Helical" evidence="10">
    <location>
        <begin position="290"/>
        <end position="310"/>
    </location>
</feature>
<evidence type="ECO:0000256" key="2">
    <source>
        <dbReference type="ARBA" id="ARBA00005887"/>
    </source>
</evidence>
<keyword evidence="8 10" id="KW-0924">Ammonia transport</keyword>
<evidence type="ECO:0000259" key="12">
    <source>
        <dbReference type="Pfam" id="PF00909"/>
    </source>
</evidence>
<evidence type="ECO:0000313" key="13">
    <source>
        <dbReference type="EMBL" id="EGK05395.1"/>
    </source>
</evidence>
<dbReference type="InterPro" id="IPR018047">
    <property type="entry name" value="Ammonium_transpt_CS"/>
</dbReference>
<dbReference type="InterPro" id="IPR001905">
    <property type="entry name" value="Ammonium_transpt"/>
</dbReference>
<feature type="transmembrane region" description="Helical" evidence="10">
    <location>
        <begin position="189"/>
        <end position="211"/>
    </location>
</feature>
<evidence type="ECO:0000256" key="1">
    <source>
        <dbReference type="ARBA" id="ARBA00004651"/>
    </source>
</evidence>
<proteinExistence type="inferred from homology"/>
<comment type="caution">
    <text evidence="13">The sequence shown here is derived from an EMBL/GenBank/DDBJ whole genome shotgun (WGS) entry which is preliminary data.</text>
</comment>
<keyword evidence="6 10" id="KW-1133">Transmembrane helix</keyword>
<keyword evidence="11" id="KW-0732">Signal</keyword>